<dbReference type="EMBL" id="ML987190">
    <property type="protein sequence ID" value="KAF2255028.1"/>
    <property type="molecule type" value="Genomic_DNA"/>
</dbReference>
<protein>
    <submittedName>
        <fullName evidence="1">Uncharacterized protein</fullName>
    </submittedName>
</protein>
<proteinExistence type="predicted"/>
<reference evidence="1" key="1">
    <citation type="journal article" date="2020" name="Stud. Mycol.">
        <title>101 Dothideomycetes genomes: a test case for predicting lifestyles and emergence of pathogens.</title>
        <authorList>
            <person name="Haridas S."/>
            <person name="Albert R."/>
            <person name="Binder M."/>
            <person name="Bloem J."/>
            <person name="Labutti K."/>
            <person name="Salamov A."/>
            <person name="Andreopoulos B."/>
            <person name="Baker S."/>
            <person name="Barry K."/>
            <person name="Bills G."/>
            <person name="Bluhm B."/>
            <person name="Cannon C."/>
            <person name="Castanera R."/>
            <person name="Culley D."/>
            <person name="Daum C."/>
            <person name="Ezra D."/>
            <person name="Gonzalez J."/>
            <person name="Henrissat B."/>
            <person name="Kuo A."/>
            <person name="Liang C."/>
            <person name="Lipzen A."/>
            <person name="Lutzoni F."/>
            <person name="Magnuson J."/>
            <person name="Mondo S."/>
            <person name="Nolan M."/>
            <person name="Ohm R."/>
            <person name="Pangilinan J."/>
            <person name="Park H.-J."/>
            <person name="Ramirez L."/>
            <person name="Alfaro M."/>
            <person name="Sun H."/>
            <person name="Tritt A."/>
            <person name="Yoshinaga Y."/>
            <person name="Zwiers L.-H."/>
            <person name="Turgeon B."/>
            <person name="Goodwin S."/>
            <person name="Spatafora J."/>
            <person name="Crous P."/>
            <person name="Grigoriev I."/>
        </authorList>
    </citation>
    <scope>NUCLEOTIDE SEQUENCE</scope>
    <source>
        <strain evidence="1">CBS 122368</strain>
    </source>
</reference>
<gene>
    <name evidence="1" type="ORF">BU26DRAFT_149787</name>
</gene>
<accession>A0A6A6IXJ3</accession>
<evidence type="ECO:0000313" key="1">
    <source>
        <dbReference type="EMBL" id="KAF2255028.1"/>
    </source>
</evidence>
<dbReference type="Proteomes" id="UP000800094">
    <property type="component" value="Unassembled WGS sequence"/>
</dbReference>
<sequence length="349" mass="38652">MHHQNGTGGVNPHEPSLSSRCQQLKFLPLANSRRHLQRPPRLPAFARNQAAENWHIEDHEPLAHARSCSISPPLRERHMILRRCGLFEKGSGASIHDSDSSIDGPLRRETGAYLLPLASRCCPAANVNISWQPSAKLKITFYHRHRSSHYWPTCRGPIPSQCIAPPISPYVAPQMGFAPPTKNGCAMAKSRWQIDGVSWRILRMRSKTSTVCFFTALFPPKSLSPALKQSMLQIISGRATPIIETASHAKPFRTSPLWRPIIFRKPNRHYSLNRTGDTASLTTDSVQTKAPAAVHTLAAQPGCPSWRSTVCEIDVRHHHLYCQSARTLAVMAAQTPQSAGERANGASSL</sequence>
<name>A0A6A6IXJ3_9PLEO</name>
<dbReference type="AlphaFoldDB" id="A0A6A6IXJ3"/>
<dbReference type="OrthoDB" id="1909293at2759"/>
<dbReference type="RefSeq" id="XP_033690032.1">
    <property type="nucleotide sequence ID" value="XM_033819959.1"/>
</dbReference>
<keyword evidence="2" id="KW-1185">Reference proteome</keyword>
<organism evidence="1 2">
    <name type="scientific">Trematosphaeria pertusa</name>
    <dbReference type="NCBI Taxonomy" id="390896"/>
    <lineage>
        <taxon>Eukaryota</taxon>
        <taxon>Fungi</taxon>
        <taxon>Dikarya</taxon>
        <taxon>Ascomycota</taxon>
        <taxon>Pezizomycotina</taxon>
        <taxon>Dothideomycetes</taxon>
        <taxon>Pleosporomycetidae</taxon>
        <taxon>Pleosporales</taxon>
        <taxon>Massarineae</taxon>
        <taxon>Trematosphaeriaceae</taxon>
        <taxon>Trematosphaeria</taxon>
    </lineage>
</organism>
<evidence type="ECO:0000313" key="2">
    <source>
        <dbReference type="Proteomes" id="UP000800094"/>
    </source>
</evidence>
<dbReference type="GeneID" id="54573289"/>